<proteinExistence type="predicted"/>
<evidence type="ECO:0000313" key="5">
    <source>
        <dbReference type="EMBL" id="DAE05595.1"/>
    </source>
</evidence>
<evidence type="ECO:0000259" key="4">
    <source>
        <dbReference type="Pfam" id="PF05065"/>
    </source>
</evidence>
<comment type="subcellular location">
    <subcellularLocation>
        <location evidence="1">Virion</location>
    </subcellularLocation>
</comment>
<dbReference type="NCBIfam" id="TIGR01554">
    <property type="entry name" value="major_cap_HK97"/>
    <property type="match status" value="1"/>
</dbReference>
<accession>A0A8S5PGM3</accession>
<reference evidence="5" key="1">
    <citation type="journal article" date="2021" name="Proc. Natl. Acad. Sci. U.S.A.">
        <title>A Catalog of Tens of Thousands of Viruses from Human Metagenomes Reveals Hidden Associations with Chronic Diseases.</title>
        <authorList>
            <person name="Tisza M.J."/>
            <person name="Buck C.B."/>
        </authorList>
    </citation>
    <scope>NUCLEOTIDE SEQUENCE</scope>
    <source>
        <strain evidence="5">CthL03</strain>
    </source>
</reference>
<name>A0A8S5PGM3_9CAUD</name>
<organism evidence="5">
    <name type="scientific">Siphoviridae sp. cthL03</name>
    <dbReference type="NCBI Taxonomy" id="2825615"/>
    <lineage>
        <taxon>Viruses</taxon>
        <taxon>Duplodnaviria</taxon>
        <taxon>Heunggongvirae</taxon>
        <taxon>Uroviricota</taxon>
        <taxon>Caudoviricetes</taxon>
    </lineage>
</organism>
<dbReference type="SUPFAM" id="SSF56563">
    <property type="entry name" value="Major capsid protein gp5"/>
    <property type="match status" value="1"/>
</dbReference>
<sequence>MRNNKRIAEFRATLKGLTEQRAELEVELQGILDGAQAETRAMTEDENAKFDEIENKIKAIDTTIAAEERARGIKSRKPTKTTEETTEEAEIRAFANYVRDQAGLPVETRAGEQNITMGNNGAIIPVTIANRIIKAVKDICPIYAKATIYHVKGTLKVPVWGKANTTHDINVGYQQEFVDITADAGAFTSVDLTGFLAGALTLIGKSVINNGDVDVVNFIVSQMAEEIAAFLEKELLVGTAGKATGALSTTTTLTSASATAITADELIELQAKIKQVYQNNACWIMHPDTFTAVKKLKDSNQRYLLQDDYTSDFPYRLLGKPVYLSDNMPKVAAGAKSVLYGDLSGLSVNMREDVQIQILLEKYATQHAIGVVSWFEFDSKVTDNQKLATLVQKAA</sequence>
<keyword evidence="3" id="KW-0175">Coiled coil</keyword>
<protein>
    <submittedName>
        <fullName evidence="5">Major capsid protein</fullName>
    </submittedName>
</protein>
<keyword evidence="2" id="KW-0946">Virion</keyword>
<evidence type="ECO:0000256" key="2">
    <source>
        <dbReference type="ARBA" id="ARBA00022844"/>
    </source>
</evidence>
<dbReference type="Gene3D" id="3.30.2400.10">
    <property type="entry name" value="Major capsid protein gp5"/>
    <property type="match status" value="1"/>
</dbReference>
<dbReference type="InterPro" id="IPR054612">
    <property type="entry name" value="Phage_capsid-like_C"/>
</dbReference>
<dbReference type="Gene3D" id="3.30.2320.10">
    <property type="entry name" value="hypothetical protein PF0899 domain"/>
    <property type="match status" value="1"/>
</dbReference>
<evidence type="ECO:0000256" key="3">
    <source>
        <dbReference type="SAM" id="Coils"/>
    </source>
</evidence>
<dbReference type="GO" id="GO:0044423">
    <property type="term" value="C:virion component"/>
    <property type="evidence" value="ECO:0007669"/>
    <property type="project" value="UniProtKB-KW"/>
</dbReference>
<evidence type="ECO:0000256" key="1">
    <source>
        <dbReference type="ARBA" id="ARBA00004328"/>
    </source>
</evidence>
<dbReference type="Pfam" id="PF05065">
    <property type="entry name" value="Phage_capsid"/>
    <property type="match status" value="1"/>
</dbReference>
<dbReference type="InterPro" id="IPR024455">
    <property type="entry name" value="Phage_capsid"/>
</dbReference>
<dbReference type="EMBL" id="BK015413">
    <property type="protein sequence ID" value="DAE05595.1"/>
    <property type="molecule type" value="Genomic_DNA"/>
</dbReference>
<feature type="coiled-coil region" evidence="3">
    <location>
        <begin position="7"/>
        <end position="70"/>
    </location>
</feature>
<feature type="domain" description="Phage capsid-like C-terminal" evidence="4">
    <location>
        <begin position="121"/>
        <end position="389"/>
    </location>
</feature>